<evidence type="ECO:0000256" key="2">
    <source>
        <dbReference type="SAM" id="SignalP"/>
    </source>
</evidence>
<dbReference type="RefSeq" id="WP_200604353.1">
    <property type="nucleotide sequence ID" value="NZ_CP071517.1"/>
</dbReference>
<gene>
    <name evidence="4" type="ORF">HIV01_000560</name>
</gene>
<sequence length="664" mass="71766">MKRVALLAALVALMPVAPVMAADGGIDVGDYVKKDEFTDVKLSPGGEYYAATVPLADRTALAVIERGTNKITGSFKLGRNAHVADFDWISRDRLLISLSDRFGELEQPLMTGELIAMNADGSKTEMLAGFRVDDGGLGTTIKPKKGSDSIGAFPIAAPYKESRTALVQVVPFSADPYPAIESIDVFSGRRARVAVSPVRRATFFTDNRGEVRFVAGSESDNVRKLYYRSGEGDGWALFGMEDSKGRFEYPIGFSADDKVVYLIAEQPKGPDKIVALDLASRERKIVLGDDNVDPEQIIYRNGTRIPLGAFFMDGKPRTAFIDETVPEAKLYHSLESAFAGSSVEITSQTSDGSLALIRVSSDLNPGDFYLFDTVNKKAAHVLARRQWFDPDKMSPMQAVKLAARDGLELQGYLTTPRGSSGKGLPLVVMPHGGPFGIQDAWGFNDEAQMLAAAGYAVLQVNYRGSGGYGLAFRQAGAQEWGGTMQDDLTDATKWAIAQGVANKDRICLYGASYGGYAALMGVAKEPTLYRCAAGYVGVYDLPKMVADDKRVLTRWGNWSMDWVGKPADLGAVSPNRMADRIKVPVFLAAGGEDTTAPIEHSKMMEQALRKAGTPVESLYFDTEGHGFYLPEHKSEYYTRLLAFLSRSLGGAVAATGAGDAKSAK</sequence>
<feature type="chain" id="PRO_5046169821" evidence="2">
    <location>
        <begin position="22"/>
        <end position="664"/>
    </location>
</feature>
<dbReference type="PANTHER" id="PTHR42776:SF27">
    <property type="entry name" value="DIPEPTIDYL PEPTIDASE FAMILY MEMBER 6"/>
    <property type="match status" value="1"/>
</dbReference>
<keyword evidence="5" id="KW-1185">Reference proteome</keyword>
<keyword evidence="1" id="KW-0378">Hydrolase</keyword>
<name>A0ABX7RDQ4_9GAMM</name>
<evidence type="ECO:0000256" key="1">
    <source>
        <dbReference type="ARBA" id="ARBA00022801"/>
    </source>
</evidence>
<evidence type="ECO:0000313" key="5">
    <source>
        <dbReference type="Proteomes" id="UP000663400"/>
    </source>
</evidence>
<reference evidence="4 5" key="1">
    <citation type="submission" date="2021-02" db="EMBL/GenBank/DDBJ databases">
        <title>Lysobacter arenosi sp. nov., isolated from soil of gangwondo yeongwol, south Korea.</title>
        <authorList>
            <person name="Kim K.R."/>
            <person name="Kim K.H."/>
            <person name="Jeon C.O."/>
        </authorList>
    </citation>
    <scope>NUCLEOTIDE SEQUENCE [LARGE SCALE GENOMIC DNA]</scope>
    <source>
        <strain evidence="4 5">R7</strain>
    </source>
</reference>
<dbReference type="SUPFAM" id="SSF53474">
    <property type="entry name" value="alpha/beta-Hydrolases"/>
    <property type="match status" value="1"/>
</dbReference>
<dbReference type="PANTHER" id="PTHR42776">
    <property type="entry name" value="SERINE PEPTIDASE S9 FAMILY MEMBER"/>
    <property type="match status" value="1"/>
</dbReference>
<accession>A0ABX7RDQ4</accession>
<dbReference type="Proteomes" id="UP000663400">
    <property type="component" value="Chromosome"/>
</dbReference>
<dbReference type="EMBL" id="CP071517">
    <property type="protein sequence ID" value="QSX75104.1"/>
    <property type="molecule type" value="Genomic_DNA"/>
</dbReference>
<keyword evidence="2" id="KW-0732">Signal</keyword>
<organism evidence="4 5">
    <name type="scientific">Lysobacter arenosi</name>
    <dbReference type="NCBI Taxonomy" id="2795387"/>
    <lineage>
        <taxon>Bacteria</taxon>
        <taxon>Pseudomonadati</taxon>
        <taxon>Pseudomonadota</taxon>
        <taxon>Gammaproteobacteria</taxon>
        <taxon>Lysobacterales</taxon>
        <taxon>Lysobacteraceae</taxon>
        <taxon>Lysobacter</taxon>
    </lineage>
</organism>
<dbReference type="SUPFAM" id="SSF82171">
    <property type="entry name" value="DPP6 N-terminal domain-like"/>
    <property type="match status" value="1"/>
</dbReference>
<feature type="signal peptide" evidence="2">
    <location>
        <begin position="1"/>
        <end position="21"/>
    </location>
</feature>
<dbReference type="InterPro" id="IPR001375">
    <property type="entry name" value="Peptidase_S9_cat"/>
</dbReference>
<evidence type="ECO:0000259" key="3">
    <source>
        <dbReference type="Pfam" id="PF00326"/>
    </source>
</evidence>
<dbReference type="Gene3D" id="3.40.50.1820">
    <property type="entry name" value="alpha/beta hydrolase"/>
    <property type="match status" value="1"/>
</dbReference>
<dbReference type="InterPro" id="IPR029058">
    <property type="entry name" value="AB_hydrolase_fold"/>
</dbReference>
<evidence type="ECO:0000313" key="4">
    <source>
        <dbReference type="EMBL" id="QSX75104.1"/>
    </source>
</evidence>
<protein>
    <submittedName>
        <fullName evidence="4">S9 family peptidase</fullName>
    </submittedName>
</protein>
<feature type="domain" description="Peptidase S9 prolyl oligopeptidase catalytic" evidence="3">
    <location>
        <begin position="441"/>
        <end position="649"/>
    </location>
</feature>
<dbReference type="Pfam" id="PF00326">
    <property type="entry name" value="Peptidase_S9"/>
    <property type="match status" value="1"/>
</dbReference>
<proteinExistence type="predicted"/>